<protein>
    <submittedName>
        <fullName evidence="1">Uncharacterized protein</fullName>
    </submittedName>
</protein>
<proteinExistence type="predicted"/>
<evidence type="ECO:0000313" key="2">
    <source>
        <dbReference type="Proteomes" id="UP000680839"/>
    </source>
</evidence>
<sequence>MSADNQIAATLAAALLQQPDGMTEKEHPKRAALAVATYFQCLDALAAETKKRSKSSSSPLNI</sequence>
<dbReference type="EMBL" id="CP076134">
    <property type="protein sequence ID" value="QWG11024.1"/>
    <property type="molecule type" value="Genomic_DNA"/>
</dbReference>
<dbReference type="Proteomes" id="UP000680839">
    <property type="component" value="Chromosome"/>
</dbReference>
<dbReference type="RefSeq" id="WP_215619935.1">
    <property type="nucleotide sequence ID" value="NZ_CP076134.1"/>
</dbReference>
<gene>
    <name evidence="1" type="ORF">KMZ29_14665</name>
</gene>
<organism evidence="1 2">
    <name type="scientific">Bradyrhizobium sediminis</name>
    <dbReference type="NCBI Taxonomy" id="2840469"/>
    <lineage>
        <taxon>Bacteria</taxon>
        <taxon>Pseudomonadati</taxon>
        <taxon>Pseudomonadota</taxon>
        <taxon>Alphaproteobacteria</taxon>
        <taxon>Hyphomicrobiales</taxon>
        <taxon>Nitrobacteraceae</taxon>
        <taxon>Bradyrhizobium</taxon>
    </lineage>
</organism>
<dbReference type="AlphaFoldDB" id="A0A975RKU6"/>
<evidence type="ECO:0000313" key="1">
    <source>
        <dbReference type="EMBL" id="QWG11024.1"/>
    </source>
</evidence>
<name>A0A975RKU6_9BRAD</name>
<reference evidence="1" key="1">
    <citation type="submission" date="2021-06" db="EMBL/GenBank/DDBJ databases">
        <title>Bradyrhizobium sp. S2-20-1 Genome sequencing.</title>
        <authorList>
            <person name="Jin L."/>
        </authorList>
    </citation>
    <scope>NUCLEOTIDE SEQUENCE</scope>
    <source>
        <strain evidence="1">S2-20-1</strain>
    </source>
</reference>
<accession>A0A975RKU6</accession>